<keyword evidence="3 5" id="KW-1133">Transmembrane helix</keyword>
<dbReference type="AlphaFoldDB" id="A0A0M9ALP0"/>
<name>A0A0M9ALP0_9EURY</name>
<feature type="transmembrane region" description="Helical" evidence="5">
    <location>
        <begin position="253"/>
        <end position="273"/>
    </location>
</feature>
<keyword evidence="7" id="KW-1185">Reference proteome</keyword>
<dbReference type="GO" id="GO:0016746">
    <property type="term" value="F:acyltransferase activity"/>
    <property type="evidence" value="ECO:0007669"/>
    <property type="project" value="UniProtKB-KW"/>
</dbReference>
<evidence type="ECO:0000313" key="6">
    <source>
        <dbReference type="EMBL" id="KOX94038.1"/>
    </source>
</evidence>
<evidence type="ECO:0000256" key="2">
    <source>
        <dbReference type="ARBA" id="ARBA00022692"/>
    </source>
</evidence>
<evidence type="ECO:0000256" key="1">
    <source>
        <dbReference type="ARBA" id="ARBA00004141"/>
    </source>
</evidence>
<sequence>MSSTPPTPGPKLLDERSLSGILIHFFAIPTGVVGAGLLYLLATDEFTKRNARNALDWHLTVLLITAITLGSFLTYTELTGQGITEVSVLPSSVSTVAGVAISGLFVLWFGVTLWTFAVGLIAMVKAIFGTAWRYPFSLALVEQFESRIDLPGGWPLIIFGYVVLSPLVIWAVFFASTTALVSILAAFGLIGLILVLTPLTVVAMYLHSQGDWLQDTTQQSYVLAHVGVPIFVAAIGYAVSLEFTQSIYPQGDAMYVFLAAFWISAIVYLLRWWTRPSQ</sequence>
<reference evidence="6 7" key="1">
    <citation type="submission" date="2015-08" db="EMBL/GenBank/DDBJ databases">
        <title>Genomes of Isolates from Cabo Rojo, PR.</title>
        <authorList>
            <person name="Sanchez-Nieves R.L."/>
            <person name="Montalvo-Rodriguez R."/>
        </authorList>
    </citation>
    <scope>NUCLEOTIDE SEQUENCE [LARGE SCALE GENOMIC DNA]</scope>
    <source>
        <strain evidence="6 7">SL3</strain>
    </source>
</reference>
<organism evidence="6 7">
    <name type="scientific">Haloarcula rubripromontorii</name>
    <dbReference type="NCBI Taxonomy" id="1705562"/>
    <lineage>
        <taxon>Archaea</taxon>
        <taxon>Methanobacteriati</taxon>
        <taxon>Methanobacteriota</taxon>
        <taxon>Stenosarchaea group</taxon>
        <taxon>Halobacteria</taxon>
        <taxon>Halobacteriales</taxon>
        <taxon>Haloarculaceae</taxon>
        <taxon>Haloarcula</taxon>
    </lineage>
</organism>
<keyword evidence="6" id="KW-0808">Transferase</keyword>
<feature type="transmembrane region" description="Helical" evidence="5">
    <location>
        <begin position="154"/>
        <end position="173"/>
    </location>
</feature>
<evidence type="ECO:0000256" key="4">
    <source>
        <dbReference type="ARBA" id="ARBA00023136"/>
    </source>
</evidence>
<feature type="transmembrane region" description="Helical" evidence="5">
    <location>
        <begin position="221"/>
        <end position="241"/>
    </location>
</feature>
<dbReference type="OrthoDB" id="187449at2157"/>
<evidence type="ECO:0000256" key="5">
    <source>
        <dbReference type="SAM" id="Phobius"/>
    </source>
</evidence>
<keyword evidence="6" id="KW-0012">Acyltransferase</keyword>
<gene>
    <name evidence="6" type="ORF">AMS69_08975</name>
</gene>
<proteinExistence type="predicted"/>
<dbReference type="PATRIC" id="fig|1705562.3.peg.2886"/>
<feature type="transmembrane region" description="Helical" evidence="5">
    <location>
        <begin position="88"/>
        <end position="109"/>
    </location>
</feature>
<dbReference type="Proteomes" id="UP000037729">
    <property type="component" value="Unassembled WGS sequence"/>
</dbReference>
<evidence type="ECO:0000313" key="7">
    <source>
        <dbReference type="Proteomes" id="UP000037729"/>
    </source>
</evidence>
<dbReference type="RefSeq" id="WP_053967712.1">
    <property type="nucleotide sequence ID" value="NZ_LIUF01000002.1"/>
</dbReference>
<keyword evidence="2 5" id="KW-0812">Transmembrane</keyword>
<feature type="transmembrane region" description="Helical" evidence="5">
    <location>
        <begin position="20"/>
        <end position="42"/>
    </location>
</feature>
<dbReference type="EMBL" id="LIUF01000002">
    <property type="protein sequence ID" value="KOX94038.1"/>
    <property type="molecule type" value="Genomic_DNA"/>
</dbReference>
<feature type="transmembrane region" description="Helical" evidence="5">
    <location>
        <begin position="116"/>
        <end position="134"/>
    </location>
</feature>
<dbReference type="InterPro" id="IPR019109">
    <property type="entry name" value="MamF_MmsF"/>
</dbReference>
<comment type="subcellular location">
    <subcellularLocation>
        <location evidence="1">Membrane</location>
        <topology evidence="1">Multi-pass membrane protein</topology>
    </subcellularLocation>
</comment>
<evidence type="ECO:0000256" key="3">
    <source>
        <dbReference type="ARBA" id="ARBA00022989"/>
    </source>
</evidence>
<accession>A0A0M9ALP0</accession>
<comment type="caution">
    <text evidence="6">The sequence shown here is derived from an EMBL/GenBank/DDBJ whole genome shotgun (WGS) entry which is preliminary data.</text>
</comment>
<feature type="transmembrane region" description="Helical" evidence="5">
    <location>
        <begin position="54"/>
        <end position="76"/>
    </location>
</feature>
<protein>
    <submittedName>
        <fullName evidence="6">Acyltransferase</fullName>
    </submittedName>
</protein>
<dbReference type="Pfam" id="PF09685">
    <property type="entry name" value="MamF_MmsF"/>
    <property type="match status" value="1"/>
</dbReference>
<feature type="transmembrane region" description="Helical" evidence="5">
    <location>
        <begin position="180"/>
        <end position="206"/>
    </location>
</feature>
<keyword evidence="4 5" id="KW-0472">Membrane</keyword>